<dbReference type="Pfam" id="PF17277">
    <property type="entry name" value="DUF5342"/>
    <property type="match status" value="1"/>
</dbReference>
<organism evidence="1 2">
    <name type="scientific">Robertmurraya mangrovi</name>
    <dbReference type="NCBI Taxonomy" id="3098077"/>
    <lineage>
        <taxon>Bacteria</taxon>
        <taxon>Bacillati</taxon>
        <taxon>Bacillota</taxon>
        <taxon>Bacilli</taxon>
        <taxon>Bacillales</taxon>
        <taxon>Bacillaceae</taxon>
        <taxon>Robertmurraya</taxon>
    </lineage>
</organism>
<accession>A0ABU5ISR4</accession>
<reference evidence="1 2" key="1">
    <citation type="submission" date="2023-11" db="EMBL/GenBank/DDBJ databases">
        <title>Bacillus jintuensis, isolated from a mudflat on the Beibu Gulf coast.</title>
        <authorList>
            <person name="Li M."/>
        </authorList>
    </citation>
    <scope>NUCLEOTIDE SEQUENCE [LARGE SCALE GENOMIC DNA]</scope>
    <source>
        <strain evidence="1 2">31A1R</strain>
    </source>
</reference>
<gene>
    <name evidence="1" type="ORF">SM124_00305</name>
</gene>
<evidence type="ECO:0000313" key="2">
    <source>
        <dbReference type="Proteomes" id="UP001290455"/>
    </source>
</evidence>
<dbReference type="Proteomes" id="UP001290455">
    <property type="component" value="Unassembled WGS sequence"/>
</dbReference>
<keyword evidence="2" id="KW-1185">Reference proteome</keyword>
<evidence type="ECO:0000313" key="1">
    <source>
        <dbReference type="EMBL" id="MDZ5470176.1"/>
    </source>
</evidence>
<proteinExistence type="predicted"/>
<dbReference type="PIRSF" id="PIRSF037692">
    <property type="entry name" value="UCP037692"/>
    <property type="match status" value="1"/>
</dbReference>
<dbReference type="EMBL" id="JAXOFX010000001">
    <property type="protein sequence ID" value="MDZ5470176.1"/>
    <property type="molecule type" value="Genomic_DNA"/>
</dbReference>
<dbReference type="InterPro" id="IPR017263">
    <property type="entry name" value="UCP037692"/>
</dbReference>
<dbReference type="RefSeq" id="WP_322444490.1">
    <property type="nucleotide sequence ID" value="NZ_JAXOFX010000001.1"/>
</dbReference>
<sequence>MITHFQYKPLYENKQMPGWRISFYYKKQKFNGIYHPDGKIEWTSQQPESESEKEIMEHIHSLMYFHVYDQ</sequence>
<comment type="caution">
    <text evidence="1">The sequence shown here is derived from an EMBL/GenBank/DDBJ whole genome shotgun (WGS) entry which is preliminary data.</text>
</comment>
<name>A0ABU5ISR4_9BACI</name>
<protein>
    <submittedName>
        <fullName evidence="1">YheE family protein</fullName>
    </submittedName>
</protein>